<evidence type="ECO:0000313" key="2">
    <source>
        <dbReference type="Proteomes" id="UP000427108"/>
    </source>
</evidence>
<proteinExistence type="predicted"/>
<gene>
    <name evidence="1" type="ORF">GJ746_24665</name>
</gene>
<dbReference type="OrthoDB" id="6580368at2"/>
<protein>
    <submittedName>
        <fullName evidence="1">Uncharacterized protein</fullName>
    </submittedName>
</protein>
<dbReference type="EMBL" id="CP046115">
    <property type="protein sequence ID" value="QGN40311.1"/>
    <property type="molecule type" value="Genomic_DNA"/>
</dbReference>
<sequence>MNETMKKNIWADKNIPAIEYCKLERSAELLGCHINDLLHWAEINAIQLCLKIDWMPAVIETYNTNDSYLTWLNKQLNRKGLLQPSISFSKSSNFTPSVIMADPNTSDLIYTLDNATLAYDIQRNDEGLIYGHAEGLWCFFVRNMNDNIYEKLANHHSVTFEFLDLAIHASDREEEPDFHLSASDIKELDFFGGENEDLFIEENLPDIITLTKNDLYISRKQIEYIYTNKGRVMDSIVTGDKTRPIKDLNKIEESIKNKRKAPKKEALIQQLMILNGVNPDTPLKTLLALLGITQEKQRAYSETQLHRAVSKLLSDAPLDADPKTLARWLKEEGAR</sequence>
<organism evidence="1 2">
    <name type="scientific">Klebsiella oxytoca</name>
    <dbReference type="NCBI Taxonomy" id="571"/>
    <lineage>
        <taxon>Bacteria</taxon>
        <taxon>Pseudomonadati</taxon>
        <taxon>Pseudomonadota</taxon>
        <taxon>Gammaproteobacteria</taxon>
        <taxon>Enterobacterales</taxon>
        <taxon>Enterobacteriaceae</taxon>
        <taxon>Klebsiella/Raoultella group</taxon>
        <taxon>Klebsiella</taxon>
    </lineage>
</organism>
<dbReference type="Proteomes" id="UP000427108">
    <property type="component" value="Chromosome"/>
</dbReference>
<evidence type="ECO:0000313" key="1">
    <source>
        <dbReference type="EMBL" id="QGN40311.1"/>
    </source>
</evidence>
<reference evidence="1 2" key="1">
    <citation type="submission" date="2019-11" db="EMBL/GenBank/DDBJ databases">
        <title>Isolation and Application of One Kind of P-Hydroxybenzoic Acid Degrading Bacterium in Mitigating Cropping Obstacle of Cucumber.</title>
        <authorList>
            <person name="Wu F."/>
            <person name="An Y."/>
        </authorList>
    </citation>
    <scope>NUCLEOTIDE SEQUENCE [LARGE SCALE GENOMIC DNA]</scope>
    <source>
        <strain evidence="1 2">P620</strain>
    </source>
</reference>
<dbReference type="RefSeq" id="WP_154682517.1">
    <property type="nucleotide sequence ID" value="NZ_CP046115.1"/>
</dbReference>
<dbReference type="AlphaFoldDB" id="A0A6B8N6L7"/>
<name>A0A6B8N6L7_KLEOX</name>
<accession>A0A6B8N6L7</accession>